<accession>A0A411YB00</accession>
<evidence type="ECO:0000256" key="15">
    <source>
        <dbReference type="ARBA" id="ARBA00047816"/>
    </source>
</evidence>
<gene>
    <name evidence="20" type="primary">coxB</name>
    <name evidence="20" type="ORF">ER308_01550</name>
</gene>
<dbReference type="KEGG" id="erz:ER308_01550"/>
<dbReference type="InterPro" id="IPR002429">
    <property type="entry name" value="CcO_II-like_C"/>
</dbReference>
<dbReference type="OrthoDB" id="9781261at2"/>
<dbReference type="PROSITE" id="PS50857">
    <property type="entry name" value="COX2_CUA"/>
    <property type="match status" value="1"/>
</dbReference>
<dbReference type="RefSeq" id="WP_131153382.1">
    <property type="nucleotide sequence ID" value="NZ_CP036402.1"/>
</dbReference>
<feature type="domain" description="Cytochrome c" evidence="19">
    <location>
        <begin position="223"/>
        <end position="323"/>
    </location>
</feature>
<dbReference type="GO" id="GO:0004129">
    <property type="term" value="F:cytochrome-c oxidase activity"/>
    <property type="evidence" value="ECO:0007669"/>
    <property type="project" value="UniProtKB-EC"/>
</dbReference>
<dbReference type="PANTHER" id="PTHR22888">
    <property type="entry name" value="CYTOCHROME C OXIDASE, SUBUNIT II"/>
    <property type="match status" value="1"/>
</dbReference>
<evidence type="ECO:0000313" key="20">
    <source>
        <dbReference type="EMBL" id="QBI18384.1"/>
    </source>
</evidence>
<proteinExistence type="inferred from homology"/>
<keyword evidence="9 17" id="KW-1133">Transmembrane helix</keyword>
<evidence type="ECO:0000259" key="18">
    <source>
        <dbReference type="PROSITE" id="PS50857"/>
    </source>
</evidence>
<keyword evidence="4 16" id="KW-0349">Heme</keyword>
<protein>
    <recommendedName>
        <fullName evidence="14">Cytochrome aa3 subunit 2</fullName>
    </recommendedName>
</protein>
<dbReference type="InterPro" id="IPR034236">
    <property type="entry name" value="CuRO_CcO_Caa3_II"/>
</dbReference>
<dbReference type="InterPro" id="IPR008972">
    <property type="entry name" value="Cupredoxin"/>
</dbReference>
<keyword evidence="6 17" id="KW-0812">Transmembrane</keyword>
<keyword evidence="7 16" id="KW-0479">Metal-binding</keyword>
<dbReference type="Proteomes" id="UP000291469">
    <property type="component" value="Chromosome"/>
</dbReference>
<evidence type="ECO:0000313" key="21">
    <source>
        <dbReference type="Proteomes" id="UP000291469"/>
    </source>
</evidence>
<comment type="similarity">
    <text evidence="2">Belongs to the cytochrome c oxidase subunit 2 family.</text>
</comment>
<dbReference type="NCBIfam" id="TIGR02866">
    <property type="entry name" value="CoxB"/>
    <property type="match status" value="1"/>
</dbReference>
<dbReference type="GO" id="GO:0020037">
    <property type="term" value="F:heme binding"/>
    <property type="evidence" value="ECO:0007669"/>
    <property type="project" value="InterPro"/>
</dbReference>
<evidence type="ECO:0000256" key="8">
    <source>
        <dbReference type="ARBA" id="ARBA00022982"/>
    </source>
</evidence>
<feature type="domain" description="Cytochrome oxidase subunit II copper A binding" evidence="18">
    <location>
        <begin position="97"/>
        <end position="212"/>
    </location>
</feature>
<evidence type="ECO:0000256" key="2">
    <source>
        <dbReference type="ARBA" id="ARBA00007866"/>
    </source>
</evidence>
<keyword evidence="10 16" id="KW-0408">Iron</keyword>
<dbReference type="PRINTS" id="PR01166">
    <property type="entry name" value="CYCOXIDASEII"/>
</dbReference>
<evidence type="ECO:0000256" key="17">
    <source>
        <dbReference type="SAM" id="Phobius"/>
    </source>
</evidence>
<keyword evidence="5" id="KW-0679">Respiratory chain</keyword>
<comment type="catalytic activity">
    <reaction evidence="15">
        <text>4 Fe(II)-[cytochrome c] + O2 + 8 H(+)(in) = 4 Fe(III)-[cytochrome c] + 2 H2O + 4 H(+)(out)</text>
        <dbReference type="Rhea" id="RHEA:11436"/>
        <dbReference type="Rhea" id="RHEA-COMP:10350"/>
        <dbReference type="Rhea" id="RHEA-COMP:14399"/>
        <dbReference type="ChEBI" id="CHEBI:15377"/>
        <dbReference type="ChEBI" id="CHEBI:15378"/>
        <dbReference type="ChEBI" id="CHEBI:15379"/>
        <dbReference type="ChEBI" id="CHEBI:29033"/>
        <dbReference type="ChEBI" id="CHEBI:29034"/>
        <dbReference type="EC" id="7.1.1.9"/>
    </reaction>
</comment>
<dbReference type="AlphaFoldDB" id="A0A411YB00"/>
<keyword evidence="21" id="KW-1185">Reference proteome</keyword>
<evidence type="ECO:0000256" key="14">
    <source>
        <dbReference type="ARBA" id="ARBA00031399"/>
    </source>
</evidence>
<evidence type="ECO:0000256" key="11">
    <source>
        <dbReference type="ARBA" id="ARBA00023008"/>
    </source>
</evidence>
<evidence type="ECO:0000256" key="10">
    <source>
        <dbReference type="ARBA" id="ARBA00023004"/>
    </source>
</evidence>
<evidence type="ECO:0000256" key="1">
    <source>
        <dbReference type="ARBA" id="ARBA00004141"/>
    </source>
</evidence>
<dbReference type="SUPFAM" id="SSF49503">
    <property type="entry name" value="Cupredoxins"/>
    <property type="match status" value="1"/>
</dbReference>
<evidence type="ECO:0000256" key="4">
    <source>
        <dbReference type="ARBA" id="ARBA00022617"/>
    </source>
</evidence>
<dbReference type="PANTHER" id="PTHR22888:SF9">
    <property type="entry name" value="CYTOCHROME C OXIDASE SUBUNIT 2"/>
    <property type="match status" value="1"/>
</dbReference>
<evidence type="ECO:0000256" key="5">
    <source>
        <dbReference type="ARBA" id="ARBA00022660"/>
    </source>
</evidence>
<dbReference type="InterPro" id="IPR036909">
    <property type="entry name" value="Cyt_c-like_dom_sf"/>
</dbReference>
<dbReference type="Pfam" id="PF00116">
    <property type="entry name" value="COX2"/>
    <property type="match status" value="1"/>
</dbReference>
<dbReference type="GO" id="GO:0042773">
    <property type="term" value="P:ATP synthesis coupled electron transport"/>
    <property type="evidence" value="ECO:0007669"/>
    <property type="project" value="TreeGrafter"/>
</dbReference>
<dbReference type="SUPFAM" id="SSF46626">
    <property type="entry name" value="Cytochrome c"/>
    <property type="match status" value="1"/>
</dbReference>
<keyword evidence="12 17" id="KW-0472">Membrane</keyword>
<evidence type="ECO:0000256" key="3">
    <source>
        <dbReference type="ARBA" id="ARBA00022448"/>
    </source>
</evidence>
<comment type="subcellular location">
    <subcellularLocation>
        <location evidence="1">Membrane</location>
        <topology evidence="1">Multi-pass membrane protein</topology>
    </subcellularLocation>
</comment>
<dbReference type="GO" id="GO:0005507">
    <property type="term" value="F:copper ion binding"/>
    <property type="evidence" value="ECO:0007669"/>
    <property type="project" value="InterPro"/>
</dbReference>
<evidence type="ECO:0000259" key="19">
    <source>
        <dbReference type="PROSITE" id="PS51007"/>
    </source>
</evidence>
<dbReference type="GO" id="GO:0016020">
    <property type="term" value="C:membrane"/>
    <property type="evidence" value="ECO:0007669"/>
    <property type="project" value="UniProtKB-SubCell"/>
</dbReference>
<evidence type="ECO:0000256" key="16">
    <source>
        <dbReference type="PROSITE-ProRule" id="PRU00433"/>
    </source>
</evidence>
<evidence type="ECO:0000256" key="6">
    <source>
        <dbReference type="ARBA" id="ARBA00022692"/>
    </source>
</evidence>
<dbReference type="PROSITE" id="PS00078">
    <property type="entry name" value="COX2"/>
    <property type="match status" value="1"/>
</dbReference>
<comment type="function">
    <text evidence="13">Subunits I and II form the functional core of the enzyme complex. Electrons originating in cytochrome c are transferred via heme a and Cu(A) to the binuclear center formed by heme a3 and Cu(B).</text>
</comment>
<organism evidence="20 21">
    <name type="scientific">Egibacter rhizosphaerae</name>
    <dbReference type="NCBI Taxonomy" id="1670831"/>
    <lineage>
        <taxon>Bacteria</taxon>
        <taxon>Bacillati</taxon>
        <taxon>Actinomycetota</taxon>
        <taxon>Nitriliruptoria</taxon>
        <taxon>Egibacterales</taxon>
        <taxon>Egibacteraceae</taxon>
        <taxon>Egibacter</taxon>
    </lineage>
</organism>
<dbReference type="Pfam" id="PF00034">
    <property type="entry name" value="Cytochrom_C"/>
    <property type="match status" value="1"/>
</dbReference>
<dbReference type="Gene3D" id="2.60.40.420">
    <property type="entry name" value="Cupredoxins - blue copper proteins"/>
    <property type="match status" value="1"/>
</dbReference>
<feature type="transmembrane region" description="Helical" evidence="17">
    <location>
        <begin position="65"/>
        <end position="86"/>
    </location>
</feature>
<feature type="transmembrane region" description="Helical" evidence="17">
    <location>
        <begin position="32"/>
        <end position="53"/>
    </location>
</feature>
<dbReference type="InterPro" id="IPR009056">
    <property type="entry name" value="Cyt_c-like_dom"/>
</dbReference>
<keyword evidence="3" id="KW-0813">Transport</keyword>
<keyword evidence="20" id="KW-0560">Oxidoreductase</keyword>
<evidence type="ECO:0000256" key="12">
    <source>
        <dbReference type="ARBA" id="ARBA00023136"/>
    </source>
</evidence>
<evidence type="ECO:0000256" key="7">
    <source>
        <dbReference type="ARBA" id="ARBA00022723"/>
    </source>
</evidence>
<sequence length="323" mass="35240">MTDRSGRSGAGETSVLEPQGPAAEIIATVWQILLWGAVVTFVITMLWLALALLRRHGGTLREPFVVVWGLVLPGLVLLGLMGVLLWSGEQVYDPPGNPDLTVDVVGHQFWWEIRYNAGEEDEVITANELHIPTGQPIELRLHASDVIHSFWVPELHGKMDMVPGRVNEHWLEAEEAGVYRGFCAEYCGIAHAQMLKIVVAQEPAAFDAWLDEQRAEAPEPDTELTAQGEQVFEDAACIDCHAIRGVGGPEPGDLTEGEFGVGPDLTNLASRQTLGAGIMRNNRGELSGWILDPQSNKPGVSMPPTDLDGEQLEALLAYLESLE</sequence>
<evidence type="ECO:0000256" key="13">
    <source>
        <dbReference type="ARBA" id="ARBA00024688"/>
    </source>
</evidence>
<dbReference type="InterPro" id="IPR045187">
    <property type="entry name" value="CcO_II"/>
</dbReference>
<dbReference type="InterPro" id="IPR001505">
    <property type="entry name" value="Copper_CuA"/>
</dbReference>
<dbReference type="InterPro" id="IPR014222">
    <property type="entry name" value="Cyt_c_oxidase_su2"/>
</dbReference>
<dbReference type="GO" id="GO:0016491">
    <property type="term" value="F:oxidoreductase activity"/>
    <property type="evidence" value="ECO:0007669"/>
    <property type="project" value="UniProtKB-KW"/>
</dbReference>
<dbReference type="EMBL" id="CP036402">
    <property type="protein sequence ID" value="QBI18384.1"/>
    <property type="molecule type" value="Genomic_DNA"/>
</dbReference>
<name>A0A411YB00_9ACTN</name>
<dbReference type="CDD" id="cd04213">
    <property type="entry name" value="CuRO_CcO_Caa3_II"/>
    <property type="match status" value="1"/>
</dbReference>
<keyword evidence="8" id="KW-0249">Electron transport</keyword>
<reference evidence="20 21" key="1">
    <citation type="submission" date="2019-01" db="EMBL/GenBank/DDBJ databases">
        <title>Egibacter rhizosphaerae EGI 80759T.</title>
        <authorList>
            <person name="Chen D.-D."/>
            <person name="Tian Y."/>
            <person name="Jiao J.-Y."/>
            <person name="Zhang X.-T."/>
            <person name="Zhang Y.-G."/>
            <person name="Zhang Y."/>
            <person name="Xiao M."/>
            <person name="Shu W.-S."/>
            <person name="Li W.-J."/>
        </authorList>
    </citation>
    <scope>NUCLEOTIDE SEQUENCE [LARGE SCALE GENOMIC DNA]</scope>
    <source>
        <strain evidence="20 21">EGI 80759</strain>
    </source>
</reference>
<dbReference type="PROSITE" id="PS51007">
    <property type="entry name" value="CYTC"/>
    <property type="match status" value="1"/>
</dbReference>
<evidence type="ECO:0000256" key="9">
    <source>
        <dbReference type="ARBA" id="ARBA00022989"/>
    </source>
</evidence>
<keyword evidence="11" id="KW-0186">Copper</keyword>